<evidence type="ECO:0000256" key="3">
    <source>
        <dbReference type="ARBA" id="ARBA00023163"/>
    </source>
</evidence>
<dbReference type="InterPro" id="IPR036390">
    <property type="entry name" value="WH_DNA-bd_sf"/>
</dbReference>
<dbReference type="PANTHER" id="PTHR30136:SF35">
    <property type="entry name" value="HTH-TYPE TRANSCRIPTIONAL REGULATOR RV1719"/>
    <property type="match status" value="1"/>
</dbReference>
<keyword evidence="2" id="KW-0238">DNA-binding</keyword>
<dbReference type="InterPro" id="IPR014757">
    <property type="entry name" value="Tscrpt_reg_IclR_C"/>
</dbReference>
<evidence type="ECO:0000256" key="1">
    <source>
        <dbReference type="ARBA" id="ARBA00023015"/>
    </source>
</evidence>
<dbReference type="PANTHER" id="PTHR30136">
    <property type="entry name" value="HELIX-TURN-HELIX TRANSCRIPTIONAL REGULATOR, ICLR FAMILY"/>
    <property type="match status" value="1"/>
</dbReference>
<dbReference type="PROSITE" id="PS51078">
    <property type="entry name" value="ICLR_ED"/>
    <property type="match status" value="1"/>
</dbReference>
<evidence type="ECO:0000313" key="6">
    <source>
        <dbReference type="EMBL" id="MEB3101575.1"/>
    </source>
</evidence>
<dbReference type="EMBL" id="JAYJLD010000008">
    <property type="protein sequence ID" value="MEB3101575.1"/>
    <property type="molecule type" value="Genomic_DNA"/>
</dbReference>
<feature type="domain" description="IclR-ED" evidence="5">
    <location>
        <begin position="75"/>
        <end position="257"/>
    </location>
</feature>
<proteinExistence type="predicted"/>
<dbReference type="Pfam" id="PF01614">
    <property type="entry name" value="IclR_C"/>
    <property type="match status" value="1"/>
</dbReference>
<comment type="caution">
    <text evidence="6">The sequence shown here is derived from an EMBL/GenBank/DDBJ whole genome shotgun (WGS) entry which is preliminary data.</text>
</comment>
<dbReference type="InterPro" id="IPR029016">
    <property type="entry name" value="GAF-like_dom_sf"/>
</dbReference>
<gene>
    <name evidence="6" type="ORF">VF724_07855</name>
</gene>
<evidence type="ECO:0000259" key="4">
    <source>
        <dbReference type="PROSITE" id="PS51077"/>
    </source>
</evidence>
<name>A0ABU5ZGE9_9BACL</name>
<evidence type="ECO:0000256" key="2">
    <source>
        <dbReference type="ARBA" id="ARBA00023125"/>
    </source>
</evidence>
<dbReference type="InterPro" id="IPR050707">
    <property type="entry name" value="HTH_MetabolicPath_Reg"/>
</dbReference>
<organism evidence="6 7">
    <name type="scientific">Ferviditalea candida</name>
    <dbReference type="NCBI Taxonomy" id="3108399"/>
    <lineage>
        <taxon>Bacteria</taxon>
        <taxon>Bacillati</taxon>
        <taxon>Bacillota</taxon>
        <taxon>Bacilli</taxon>
        <taxon>Bacillales</taxon>
        <taxon>Paenibacillaceae</taxon>
        <taxon>Ferviditalea</taxon>
    </lineage>
</organism>
<dbReference type="RefSeq" id="WP_371753692.1">
    <property type="nucleotide sequence ID" value="NZ_JAYJLD010000008.1"/>
</dbReference>
<dbReference type="PROSITE" id="PS51077">
    <property type="entry name" value="HTH_ICLR"/>
    <property type="match status" value="1"/>
</dbReference>
<reference evidence="6" key="1">
    <citation type="submission" date="2023-12" db="EMBL/GenBank/DDBJ databases">
        <title>Fervidustalea candida gen. nov., sp. nov., a novel member of the family Paenibacillaceae isolated from a geothermal area.</title>
        <authorList>
            <person name="Li W.-J."/>
            <person name="Jiao J.-Y."/>
            <person name="Chen Y."/>
        </authorList>
    </citation>
    <scope>NUCLEOTIDE SEQUENCE</scope>
    <source>
        <strain evidence="6">SYSU GA230002</strain>
    </source>
</reference>
<accession>A0ABU5ZGE9</accession>
<dbReference type="SUPFAM" id="SSF46785">
    <property type="entry name" value="Winged helix' DNA-binding domain"/>
    <property type="match status" value="1"/>
</dbReference>
<evidence type="ECO:0000259" key="5">
    <source>
        <dbReference type="PROSITE" id="PS51078"/>
    </source>
</evidence>
<keyword evidence="3" id="KW-0804">Transcription</keyword>
<dbReference type="Proteomes" id="UP001310386">
    <property type="component" value="Unassembled WGS sequence"/>
</dbReference>
<keyword evidence="7" id="KW-1185">Reference proteome</keyword>
<sequence length="259" mass="28979">MKPTNNGASQEIASVKKALRILRSFSIDEPEKKISDLAASLKMNKSTVSRLMSTLANEGFVTKDEDTQKYRLGYSVLALSGIITSNLEIHREAAPVLNQLTQETGETSHLVVLEGINIVYLDKIECKHPVRIFTHLGRSNPAYCTSSGKAILAYREPELVEKVIENGLVPYASNTITDPQELYRHLEQVRKQGYDYSVNEFHEGVSSVAAPIRDYSGKIYYAVSVVGPIQRIHQHNLQEIAKKVMKAGEEISRRMGYRA</sequence>
<dbReference type="SMART" id="SM00346">
    <property type="entry name" value="HTH_ICLR"/>
    <property type="match status" value="1"/>
</dbReference>
<dbReference type="Gene3D" id="3.30.450.40">
    <property type="match status" value="1"/>
</dbReference>
<dbReference type="Gene3D" id="1.10.10.10">
    <property type="entry name" value="Winged helix-like DNA-binding domain superfamily/Winged helix DNA-binding domain"/>
    <property type="match status" value="1"/>
</dbReference>
<dbReference type="InterPro" id="IPR036388">
    <property type="entry name" value="WH-like_DNA-bd_sf"/>
</dbReference>
<dbReference type="InterPro" id="IPR005471">
    <property type="entry name" value="Tscrpt_reg_IclR_N"/>
</dbReference>
<keyword evidence="1" id="KW-0805">Transcription regulation</keyword>
<protein>
    <submittedName>
        <fullName evidence="6">IclR family transcriptional regulator</fullName>
    </submittedName>
</protein>
<feature type="domain" description="HTH iclR-type" evidence="4">
    <location>
        <begin position="12"/>
        <end position="74"/>
    </location>
</feature>
<dbReference type="Pfam" id="PF09339">
    <property type="entry name" value="HTH_IclR"/>
    <property type="match status" value="1"/>
</dbReference>
<dbReference type="SUPFAM" id="SSF55781">
    <property type="entry name" value="GAF domain-like"/>
    <property type="match status" value="1"/>
</dbReference>
<evidence type="ECO:0000313" key="7">
    <source>
        <dbReference type="Proteomes" id="UP001310386"/>
    </source>
</evidence>